<accession>A0A7T8HLD0</accession>
<reference evidence="8" key="1">
    <citation type="submission" date="2021-01" db="EMBL/GenBank/DDBJ databases">
        <title>Caligus Genome Assembly.</title>
        <authorList>
            <person name="Gallardo-Escarate C."/>
        </authorList>
    </citation>
    <scope>NUCLEOTIDE SEQUENCE [LARGE SCALE GENOMIC DNA]</scope>
</reference>
<feature type="compositionally biased region" description="Polar residues" evidence="5">
    <location>
        <begin position="48"/>
        <end position="60"/>
    </location>
</feature>
<name>A0A7T8HLD0_CALRO</name>
<feature type="compositionally biased region" description="Low complexity" evidence="5">
    <location>
        <begin position="26"/>
        <end position="42"/>
    </location>
</feature>
<evidence type="ECO:0000256" key="4">
    <source>
        <dbReference type="PROSITE-ProRule" id="PRU00146"/>
    </source>
</evidence>
<keyword evidence="3" id="KW-0862">Zinc</keyword>
<proteinExistence type="predicted"/>
<feature type="region of interest" description="Disordered" evidence="5">
    <location>
        <begin position="1"/>
        <end position="84"/>
    </location>
</feature>
<dbReference type="SUPFAM" id="SSF57903">
    <property type="entry name" value="FYVE/PHD zinc finger"/>
    <property type="match status" value="2"/>
</dbReference>
<evidence type="ECO:0000256" key="2">
    <source>
        <dbReference type="ARBA" id="ARBA00022771"/>
    </source>
</evidence>
<dbReference type="InterPro" id="IPR019787">
    <property type="entry name" value="Znf_PHD-finger"/>
</dbReference>
<dbReference type="InterPro" id="IPR013083">
    <property type="entry name" value="Znf_RING/FYVE/PHD"/>
</dbReference>
<keyword evidence="8" id="KW-1185">Reference proteome</keyword>
<protein>
    <submittedName>
        <fullName evidence="7">Nucleosomeremodeling factor subunit NURF301like</fullName>
    </submittedName>
</protein>
<dbReference type="CDD" id="cd15560">
    <property type="entry name" value="PHD2_3_BPTF"/>
    <property type="match status" value="1"/>
</dbReference>
<dbReference type="SMART" id="SM00249">
    <property type="entry name" value="PHD"/>
    <property type="match status" value="2"/>
</dbReference>
<keyword evidence="2 4" id="KW-0863">Zinc-finger</keyword>
<dbReference type="AlphaFoldDB" id="A0A7T8HLD0"/>
<dbReference type="PROSITE" id="PS50016">
    <property type="entry name" value="ZF_PHD_2"/>
    <property type="match status" value="2"/>
</dbReference>
<dbReference type="GO" id="GO:0016589">
    <property type="term" value="C:NURF complex"/>
    <property type="evidence" value="ECO:0007669"/>
    <property type="project" value="InterPro"/>
</dbReference>
<evidence type="ECO:0000313" key="8">
    <source>
        <dbReference type="Proteomes" id="UP000595437"/>
    </source>
</evidence>
<dbReference type="Proteomes" id="UP000595437">
    <property type="component" value="Chromosome 3"/>
</dbReference>
<evidence type="ECO:0000256" key="1">
    <source>
        <dbReference type="ARBA" id="ARBA00022723"/>
    </source>
</evidence>
<feature type="domain" description="PHD-type" evidence="6">
    <location>
        <begin position="202"/>
        <end position="253"/>
    </location>
</feature>
<dbReference type="GO" id="GO:0000978">
    <property type="term" value="F:RNA polymerase II cis-regulatory region sequence-specific DNA binding"/>
    <property type="evidence" value="ECO:0007669"/>
    <property type="project" value="TreeGrafter"/>
</dbReference>
<evidence type="ECO:0000259" key="6">
    <source>
        <dbReference type="PROSITE" id="PS50016"/>
    </source>
</evidence>
<evidence type="ECO:0000256" key="5">
    <source>
        <dbReference type="SAM" id="MobiDB-lite"/>
    </source>
</evidence>
<feature type="domain" description="PHD-type" evidence="6">
    <location>
        <begin position="258"/>
        <end position="309"/>
    </location>
</feature>
<dbReference type="EMBL" id="CP045892">
    <property type="protein sequence ID" value="QQP52174.1"/>
    <property type="molecule type" value="Genomic_DNA"/>
</dbReference>
<dbReference type="InterPro" id="IPR038028">
    <property type="entry name" value="BPTF"/>
</dbReference>
<dbReference type="OrthoDB" id="784962at2759"/>
<dbReference type="PANTHER" id="PTHR45975:SF2">
    <property type="entry name" value="NUCLEOSOME-REMODELING FACTOR SUBUNIT BPTF"/>
    <property type="match status" value="1"/>
</dbReference>
<evidence type="ECO:0000313" key="7">
    <source>
        <dbReference type="EMBL" id="QQP52174.1"/>
    </source>
</evidence>
<dbReference type="InterPro" id="IPR001965">
    <property type="entry name" value="Znf_PHD"/>
</dbReference>
<dbReference type="Gene3D" id="3.30.40.10">
    <property type="entry name" value="Zinc/RING finger domain, C3HC4 (zinc finger)"/>
    <property type="match status" value="2"/>
</dbReference>
<sequence>MPVSVPTQEVVKEDDDIPEEHHEEQQQSVPDEPVPEEVPSSSGLEWETATQHNVEIQSSGGVDDKDDPAPLPEPCEEPILPPPMPLLDDKRVALITNKLSSMLFRQKEQLKKDIAKKRALQEKELQLSISKEIERLKSSLLRSGTTTYKRKKEDQEDVEEKSKTPLPSQVPLLLHQAAEKEKDQRIPASCRCHTSWNHQKDKVYCICKTKYDATKFYVGCDTCNNWFHGNCVGITEEMSKTMTEYFCDECKSAKDNQEIYCLCRQPYDDLQFYIGCERCADWFHGRCVGILQVEADNIDEYICPRCDSNTSYNYANLKPLNEHDYNG</sequence>
<gene>
    <name evidence="7" type="ORF">FKW44_004229</name>
</gene>
<feature type="compositionally biased region" description="Pro residues" evidence="5">
    <location>
        <begin position="69"/>
        <end position="84"/>
    </location>
</feature>
<keyword evidence="1" id="KW-0479">Metal-binding</keyword>
<organism evidence="7 8">
    <name type="scientific">Caligus rogercresseyi</name>
    <name type="common">Sea louse</name>
    <dbReference type="NCBI Taxonomy" id="217165"/>
    <lineage>
        <taxon>Eukaryota</taxon>
        <taxon>Metazoa</taxon>
        <taxon>Ecdysozoa</taxon>
        <taxon>Arthropoda</taxon>
        <taxon>Crustacea</taxon>
        <taxon>Multicrustacea</taxon>
        <taxon>Hexanauplia</taxon>
        <taxon>Copepoda</taxon>
        <taxon>Siphonostomatoida</taxon>
        <taxon>Caligidae</taxon>
        <taxon>Caligus</taxon>
    </lineage>
</organism>
<dbReference type="InterPro" id="IPR011011">
    <property type="entry name" value="Znf_FYVE_PHD"/>
</dbReference>
<dbReference type="GO" id="GO:0006357">
    <property type="term" value="P:regulation of transcription by RNA polymerase II"/>
    <property type="evidence" value="ECO:0007669"/>
    <property type="project" value="InterPro"/>
</dbReference>
<feature type="region of interest" description="Disordered" evidence="5">
    <location>
        <begin position="145"/>
        <end position="166"/>
    </location>
</feature>
<dbReference type="Pfam" id="PF00628">
    <property type="entry name" value="PHD"/>
    <property type="match status" value="2"/>
</dbReference>
<dbReference type="PANTHER" id="PTHR45975">
    <property type="entry name" value="NUCLEOSOME-REMODELING FACTOR SUBUNIT BPTF"/>
    <property type="match status" value="1"/>
</dbReference>
<evidence type="ECO:0000256" key="3">
    <source>
        <dbReference type="ARBA" id="ARBA00022833"/>
    </source>
</evidence>
<dbReference type="GO" id="GO:0008270">
    <property type="term" value="F:zinc ion binding"/>
    <property type="evidence" value="ECO:0007669"/>
    <property type="project" value="UniProtKB-KW"/>
</dbReference>